<dbReference type="InterPro" id="IPR031466">
    <property type="entry name" value="MIIP"/>
</dbReference>
<reference evidence="1" key="2">
    <citation type="submission" date="2025-08" db="UniProtKB">
        <authorList>
            <consortium name="Ensembl"/>
        </authorList>
    </citation>
    <scope>IDENTIFICATION</scope>
    <source>
        <strain evidence="1">Isolate ISIS603380</strain>
    </source>
</reference>
<protein>
    <submittedName>
        <fullName evidence="1">Migration and invasion inhibitory protein</fullName>
    </submittedName>
</protein>
<proteinExistence type="predicted"/>
<keyword evidence="2" id="KW-1185">Reference proteome</keyword>
<accession>G3U9E9</accession>
<evidence type="ECO:0000313" key="2">
    <source>
        <dbReference type="Proteomes" id="UP000007646"/>
    </source>
</evidence>
<dbReference type="GO" id="GO:0030336">
    <property type="term" value="P:negative regulation of cell migration"/>
    <property type="evidence" value="ECO:0007669"/>
    <property type="project" value="InterPro"/>
</dbReference>
<gene>
    <name evidence="1" type="primary">MIIP</name>
</gene>
<reference evidence="1" key="3">
    <citation type="submission" date="2025-09" db="UniProtKB">
        <authorList>
            <consortium name="Ensembl"/>
        </authorList>
    </citation>
    <scope>IDENTIFICATION</scope>
    <source>
        <strain evidence="1">Isolate ISIS603380</strain>
    </source>
</reference>
<dbReference type="GeneTree" id="ENSGT00390000003768"/>
<dbReference type="PANTHER" id="PTHR34831:SF1">
    <property type="entry name" value="MIGRATION AND INVASION-INHIBITORY PROTEIN"/>
    <property type="match status" value="1"/>
</dbReference>
<dbReference type="GO" id="GO:0010972">
    <property type="term" value="P:negative regulation of G2/M transition of mitotic cell cycle"/>
    <property type="evidence" value="ECO:0007669"/>
    <property type="project" value="InterPro"/>
</dbReference>
<evidence type="ECO:0000313" key="1">
    <source>
        <dbReference type="Ensembl" id="ENSLAFP00000024457.1"/>
    </source>
</evidence>
<dbReference type="Pfam" id="PF15734">
    <property type="entry name" value="MIIP"/>
    <property type="match status" value="1"/>
</dbReference>
<dbReference type="PANTHER" id="PTHR34831">
    <property type="entry name" value="MIGRATION AND INVASION-INHIBITORY PROTEIN"/>
    <property type="match status" value="1"/>
</dbReference>
<dbReference type="Proteomes" id="UP000007646">
    <property type="component" value="Unassembled WGS sequence"/>
</dbReference>
<reference evidence="1 2" key="1">
    <citation type="submission" date="2009-06" db="EMBL/GenBank/DDBJ databases">
        <title>The Genome Sequence of Loxodonta africana (African elephant).</title>
        <authorList>
            <person name="Di Palma F."/>
            <person name="Heiman D."/>
            <person name="Young S."/>
            <person name="Johnson J."/>
            <person name="Lander E.S."/>
            <person name="Lindblad-Toh K."/>
        </authorList>
    </citation>
    <scope>NUCLEOTIDE SEQUENCE [LARGE SCALE GENOMIC DNA]</scope>
    <source>
        <strain evidence="1 2">Isolate ISIS603380</strain>
    </source>
</reference>
<organism evidence="1 2">
    <name type="scientific">Loxodonta africana</name>
    <name type="common">African elephant</name>
    <dbReference type="NCBI Taxonomy" id="9785"/>
    <lineage>
        <taxon>Eukaryota</taxon>
        <taxon>Metazoa</taxon>
        <taxon>Chordata</taxon>
        <taxon>Craniata</taxon>
        <taxon>Vertebrata</taxon>
        <taxon>Euteleostomi</taxon>
        <taxon>Mammalia</taxon>
        <taxon>Eutheria</taxon>
        <taxon>Afrotheria</taxon>
        <taxon>Proboscidea</taxon>
        <taxon>Elephantidae</taxon>
        <taxon>Loxodonta</taxon>
    </lineage>
</organism>
<sequence length="200" mass="22884">QPRVTFSKEPAVPEWNWRLRPYLGYDWIAGSLDSTSPVTGKSEAFFSELQNFREANKEECISSDPEPQFLRFCESSDVDEDHECVYCYRVNRRLFLVPADPGTPCRLCRTQRGQRGPETLAEPAQVRVSIPLSVLEPPHRYRIHRRKSFDASDTLALPRHCLLGWDIIPPKPEKSSAPRNLDLWSCVSSEAQHQKLSATS</sequence>
<dbReference type="HOGENOM" id="CLU_061576_1_0_1"/>
<dbReference type="AlphaFoldDB" id="G3U9E9"/>
<dbReference type="Ensembl" id="ENSLAFT00000029249.1">
    <property type="protein sequence ID" value="ENSLAFP00000024457.1"/>
    <property type="gene ID" value="ENSLAFG00000032600.1"/>
</dbReference>
<name>G3U9E9_LOXAF</name>